<evidence type="ECO:0000313" key="1">
    <source>
        <dbReference type="EMBL" id="KKN76152.1"/>
    </source>
</evidence>
<sequence length="223" mass="25146">MSGIIAYQGIVKMEKSTWDTVWGMYAQFSMEQGKDELGSANPLKRFTGMRKGRVGTIFAAVFNSPTTGITLDDEVMLKGWSDGTTGWKVTFWFNGEAANEHPFMRFDKGAEFALVLVELDDDNSAIDQVKRDRVETAPKTARKRTLSNYAAMLCREPMFMRYLGDTYGLSCDPKFADEVATNWMREFLGIKSRSELDTDQFVAGQFHADIRGPYRKWHAGVAG</sequence>
<organism evidence="1">
    <name type="scientific">marine sediment metagenome</name>
    <dbReference type="NCBI Taxonomy" id="412755"/>
    <lineage>
        <taxon>unclassified sequences</taxon>
        <taxon>metagenomes</taxon>
        <taxon>ecological metagenomes</taxon>
    </lineage>
</organism>
<accession>A0A0F9TMI5</accession>
<comment type="caution">
    <text evidence="1">The sequence shown here is derived from an EMBL/GenBank/DDBJ whole genome shotgun (WGS) entry which is preliminary data.</text>
</comment>
<protein>
    <submittedName>
        <fullName evidence="1">Uncharacterized protein</fullName>
    </submittedName>
</protein>
<proteinExistence type="predicted"/>
<reference evidence="1" key="1">
    <citation type="journal article" date="2015" name="Nature">
        <title>Complex archaea that bridge the gap between prokaryotes and eukaryotes.</title>
        <authorList>
            <person name="Spang A."/>
            <person name="Saw J.H."/>
            <person name="Jorgensen S.L."/>
            <person name="Zaremba-Niedzwiedzka K."/>
            <person name="Martijn J."/>
            <person name="Lind A.E."/>
            <person name="van Eijk R."/>
            <person name="Schleper C."/>
            <person name="Guy L."/>
            <person name="Ettema T.J."/>
        </authorList>
    </citation>
    <scope>NUCLEOTIDE SEQUENCE</scope>
</reference>
<name>A0A0F9TMI5_9ZZZZ</name>
<gene>
    <name evidence="1" type="ORF">LCGC14_0373470</name>
</gene>
<dbReference type="AlphaFoldDB" id="A0A0F9TMI5"/>
<dbReference type="EMBL" id="LAZR01000299">
    <property type="protein sequence ID" value="KKN76152.1"/>
    <property type="molecule type" value="Genomic_DNA"/>
</dbReference>